<sequence>LTIMAGPVVGEKFLDNNKLEDKIIVEAPAPAEG</sequence>
<comment type="caution">
    <text evidence="1">The sequence shown here is derived from an EMBL/GenBank/DDBJ whole genome shotgun (WGS) entry which is preliminary data.</text>
</comment>
<reference evidence="1 2" key="1">
    <citation type="journal article" date="2020" name="Front. Microbiol.">
        <title>Single-cell genomics of novel Actinobacteria with the Wood-Ljungdahl pathway discovered in a serpentinizing system.</title>
        <authorList>
            <person name="Merino N."/>
            <person name="Kawai M."/>
            <person name="Boyd E.S."/>
            <person name="Colman D.R."/>
            <person name="McGlynn S.E."/>
            <person name="Nealson K.H."/>
            <person name="Kurokawa K."/>
            <person name="Hongoh Y."/>
        </authorList>
    </citation>
    <scope>NUCLEOTIDE SEQUENCE [LARGE SCALE GENOMIC DNA]</scope>
    <source>
        <strain evidence="1 2">S42</strain>
    </source>
</reference>
<protein>
    <submittedName>
        <fullName evidence="1">Uncharacterized protein</fullName>
    </submittedName>
</protein>
<evidence type="ECO:0000313" key="2">
    <source>
        <dbReference type="Proteomes" id="UP000568877"/>
    </source>
</evidence>
<proteinExistence type="predicted"/>
<accession>A0A6V8PPX6</accession>
<feature type="non-terminal residue" evidence="1">
    <location>
        <position position="1"/>
    </location>
</feature>
<organism evidence="1 2">
    <name type="scientific">Candidatus Hakubella thermalkaliphila</name>
    <dbReference type="NCBI Taxonomy" id="2754717"/>
    <lineage>
        <taxon>Bacteria</taxon>
        <taxon>Bacillati</taxon>
        <taxon>Actinomycetota</taxon>
        <taxon>Actinomycetota incertae sedis</taxon>
        <taxon>Candidatus Hakubellales</taxon>
        <taxon>Candidatus Hakubellaceae</taxon>
        <taxon>Candidatus Hakubella</taxon>
    </lineage>
</organism>
<gene>
    <name evidence="1" type="ORF">HKBW3S42_01198</name>
</gene>
<dbReference type="EMBL" id="BLSA01000188">
    <property type="protein sequence ID" value="GFP32891.1"/>
    <property type="molecule type" value="Genomic_DNA"/>
</dbReference>
<dbReference type="AlphaFoldDB" id="A0A6V8PPX6"/>
<name>A0A6V8PPX6_9ACTN</name>
<dbReference type="Proteomes" id="UP000568877">
    <property type="component" value="Unassembled WGS sequence"/>
</dbReference>
<evidence type="ECO:0000313" key="1">
    <source>
        <dbReference type="EMBL" id="GFP32891.1"/>
    </source>
</evidence>